<reference evidence="2" key="1">
    <citation type="submission" date="2025-08" db="UniProtKB">
        <authorList>
            <consortium name="RefSeq"/>
        </authorList>
    </citation>
    <scope>IDENTIFICATION</scope>
    <source>
        <tissue evidence="2">Whole body</tissue>
    </source>
</reference>
<dbReference type="Proteomes" id="UP000504618">
    <property type="component" value="Unplaced"/>
</dbReference>
<keyword evidence="1" id="KW-1185">Reference proteome</keyword>
<dbReference type="GeneID" id="112459574"/>
<accession>A0A6J1QCS8</accession>
<sequence>MVVYGNDLKNSHFNNVAKLIAEVFPTKCSDAYYIEPYTEGVKQKVSKGKLPYRYRNLKTSMKERGVMTSKSSSNQVSSNDITIKNLLSEQQLLESQVWLKSYTEPWTEVLERWTKTAPNRIAQFTKRKDLSIINILTEWPLFKHPVGYSLISIDFTVLFPEKGLNLLNSWPSCRDKLIDIIRERSNKDKHSIAHQILNTLPSVISEDGKDIIAMYLLPILLPPAIIREKDKGSWKPTIAEAQETFVLYVKDSVSKQIFLEQRKKKYEKLMRPIQPCVIIVGETLQTAKDFYVRFENVEYKLSSVLGAVDTCFKVIHVMNLVYPPEAYNTWMFIQRYFYKIYLQKEKVPTCVTSLISEL</sequence>
<dbReference type="OrthoDB" id="7698488at2759"/>
<evidence type="ECO:0000313" key="1">
    <source>
        <dbReference type="Proteomes" id="UP000504618"/>
    </source>
</evidence>
<dbReference type="PANTHER" id="PTHR31025">
    <property type="entry name" value="SI:CH211-196P9.1-RELATED"/>
    <property type="match status" value="1"/>
</dbReference>
<dbReference type="RefSeq" id="XP_024879523.1">
    <property type="nucleotide sequence ID" value="XM_025023755.1"/>
</dbReference>
<protein>
    <submittedName>
        <fullName evidence="2">Uncharacterized protein LOC112459574</fullName>
    </submittedName>
</protein>
<dbReference type="PANTHER" id="PTHR31025:SF9">
    <property type="entry name" value="SI:DKEY-286J15.1"/>
    <property type="match status" value="1"/>
</dbReference>
<proteinExistence type="predicted"/>
<evidence type="ECO:0000313" key="2">
    <source>
        <dbReference type="RefSeq" id="XP_024879523.1"/>
    </source>
</evidence>
<organism evidence="1 2">
    <name type="scientific">Temnothorax curvispinosus</name>
    <dbReference type="NCBI Taxonomy" id="300111"/>
    <lineage>
        <taxon>Eukaryota</taxon>
        <taxon>Metazoa</taxon>
        <taxon>Ecdysozoa</taxon>
        <taxon>Arthropoda</taxon>
        <taxon>Hexapoda</taxon>
        <taxon>Insecta</taxon>
        <taxon>Pterygota</taxon>
        <taxon>Neoptera</taxon>
        <taxon>Endopterygota</taxon>
        <taxon>Hymenoptera</taxon>
        <taxon>Apocrita</taxon>
        <taxon>Aculeata</taxon>
        <taxon>Formicoidea</taxon>
        <taxon>Formicidae</taxon>
        <taxon>Myrmicinae</taxon>
        <taxon>Temnothorax</taxon>
    </lineage>
</organism>
<name>A0A6J1QCS8_9HYME</name>
<dbReference type="AlphaFoldDB" id="A0A6J1QCS8"/>
<gene>
    <name evidence="2" type="primary">LOC112459574</name>
</gene>